<protein>
    <submittedName>
        <fullName evidence="2">Uncharacterized protein</fullName>
    </submittedName>
</protein>
<evidence type="ECO:0000256" key="1">
    <source>
        <dbReference type="SAM" id="Phobius"/>
    </source>
</evidence>
<dbReference type="EMBL" id="JACIJO010000007">
    <property type="protein sequence ID" value="MBB6329002.1"/>
    <property type="molecule type" value="Genomic_DNA"/>
</dbReference>
<organism evidence="2 3">
    <name type="scientific">Algoriphagus iocasae</name>
    <dbReference type="NCBI Taxonomy" id="1836499"/>
    <lineage>
        <taxon>Bacteria</taxon>
        <taxon>Pseudomonadati</taxon>
        <taxon>Bacteroidota</taxon>
        <taxon>Cytophagia</taxon>
        <taxon>Cytophagales</taxon>
        <taxon>Cyclobacteriaceae</taxon>
        <taxon>Algoriphagus</taxon>
    </lineage>
</organism>
<accession>A0A841ML47</accession>
<dbReference type="Pfam" id="PF03929">
    <property type="entry name" value="PepSY_TM"/>
    <property type="match status" value="1"/>
</dbReference>
<reference evidence="2 3" key="1">
    <citation type="submission" date="2020-08" db="EMBL/GenBank/DDBJ databases">
        <title>Genomic Encyclopedia of Type Strains, Phase IV (KMG-IV): sequencing the most valuable type-strain genomes for metagenomic binning, comparative biology and taxonomic classification.</title>
        <authorList>
            <person name="Goeker M."/>
        </authorList>
    </citation>
    <scope>NUCLEOTIDE SEQUENCE [LARGE SCALE GENOMIC DNA]</scope>
    <source>
        <strain evidence="2 3">DSM 102044</strain>
    </source>
</reference>
<feature type="transmembrane region" description="Helical" evidence="1">
    <location>
        <begin position="42"/>
        <end position="63"/>
    </location>
</feature>
<dbReference type="Proteomes" id="UP000588604">
    <property type="component" value="Unassembled WGS sequence"/>
</dbReference>
<keyword evidence="1" id="KW-0472">Membrane</keyword>
<name>A0A841ML47_9BACT</name>
<comment type="caution">
    <text evidence="2">The sequence shown here is derived from an EMBL/GenBank/DDBJ whole genome shotgun (WGS) entry which is preliminary data.</text>
</comment>
<feature type="transmembrane region" description="Helical" evidence="1">
    <location>
        <begin position="83"/>
        <end position="105"/>
    </location>
</feature>
<evidence type="ECO:0000313" key="2">
    <source>
        <dbReference type="EMBL" id="MBB6329002.1"/>
    </source>
</evidence>
<sequence>MDPLQNKVVGIQKAENIPTVMYLNDIADPIHFGNWGGLTTKIFWFLGGLSICGLILTGIWIALKRQYKQSKGTNSKVMGNWKFMNWGFTGLIVGYMYFFMISRYASSWSSIIKVSLILVGIGILTWYIFDYRLKKSLNK</sequence>
<keyword evidence="1" id="KW-1133">Transmembrane helix</keyword>
<dbReference type="RefSeq" id="WP_184498675.1">
    <property type="nucleotide sequence ID" value="NZ_JACIJO010000007.1"/>
</dbReference>
<dbReference type="AlphaFoldDB" id="A0A841ML47"/>
<feature type="transmembrane region" description="Helical" evidence="1">
    <location>
        <begin position="111"/>
        <end position="129"/>
    </location>
</feature>
<evidence type="ECO:0000313" key="3">
    <source>
        <dbReference type="Proteomes" id="UP000588604"/>
    </source>
</evidence>
<keyword evidence="1" id="KW-0812">Transmembrane</keyword>
<keyword evidence="3" id="KW-1185">Reference proteome</keyword>
<dbReference type="InterPro" id="IPR005625">
    <property type="entry name" value="PepSY-ass_TM"/>
</dbReference>
<proteinExistence type="predicted"/>
<gene>
    <name evidence="2" type="ORF">FHS59_004666</name>
</gene>